<dbReference type="Pfam" id="PF10075">
    <property type="entry name" value="CSN8_PSD8_EIF3K"/>
    <property type="match status" value="1"/>
</dbReference>
<evidence type="ECO:0000313" key="3">
    <source>
        <dbReference type="EMBL" id="VDN27711.1"/>
    </source>
</evidence>
<keyword evidence="4" id="KW-1185">Reference proteome</keyword>
<dbReference type="InterPro" id="IPR006746">
    <property type="entry name" value="26S_Psome_Rpn12"/>
</dbReference>
<dbReference type="PANTHER" id="PTHR12387">
    <property type="entry name" value="26S PROTEASOME NON-ATPASE REGULATORY SUBUNIT 8"/>
    <property type="match status" value="1"/>
</dbReference>
<name>A0A183E5W1_9BILA</name>
<dbReference type="GO" id="GO:0043161">
    <property type="term" value="P:proteasome-mediated ubiquitin-dependent protein catabolic process"/>
    <property type="evidence" value="ECO:0007669"/>
    <property type="project" value="TreeGrafter"/>
</dbReference>
<dbReference type="AlphaFoldDB" id="A0A183E5W1"/>
<evidence type="ECO:0000256" key="1">
    <source>
        <dbReference type="ARBA" id="ARBA00022942"/>
    </source>
</evidence>
<evidence type="ECO:0000259" key="2">
    <source>
        <dbReference type="Pfam" id="PF10075"/>
    </source>
</evidence>
<dbReference type="OrthoDB" id="409122at2759"/>
<dbReference type="Proteomes" id="UP000271098">
    <property type="component" value="Unassembled WGS sequence"/>
</dbReference>
<sequence>MEAEHRRLMAEWNKQSKDLGAIGTALKQLKDLMNNADALRGDVYEIEVLCAILNSDLEAFHEAISVLISFYQSYSLNKEWPNKWLMIGLNLMYLLATKQHAQFHMFLEQIDQDVQQNNPYIWTPVKLEQSLMEGAYNKVIS</sequence>
<reference evidence="5" key="1">
    <citation type="submission" date="2016-06" db="UniProtKB">
        <authorList>
            <consortium name="WormBaseParasite"/>
        </authorList>
    </citation>
    <scope>IDENTIFICATION</scope>
</reference>
<feature type="domain" description="CSN8/PSMD8/EIF3K" evidence="2">
    <location>
        <begin position="83"/>
        <end position="140"/>
    </location>
</feature>
<organism evidence="5">
    <name type="scientific">Gongylonema pulchrum</name>
    <dbReference type="NCBI Taxonomy" id="637853"/>
    <lineage>
        <taxon>Eukaryota</taxon>
        <taxon>Metazoa</taxon>
        <taxon>Ecdysozoa</taxon>
        <taxon>Nematoda</taxon>
        <taxon>Chromadorea</taxon>
        <taxon>Rhabditida</taxon>
        <taxon>Spirurina</taxon>
        <taxon>Spiruromorpha</taxon>
        <taxon>Spiruroidea</taxon>
        <taxon>Gongylonematidae</taxon>
        <taxon>Gongylonema</taxon>
    </lineage>
</organism>
<dbReference type="GO" id="GO:0005634">
    <property type="term" value="C:nucleus"/>
    <property type="evidence" value="ECO:0007669"/>
    <property type="project" value="TreeGrafter"/>
</dbReference>
<dbReference type="GO" id="GO:0005829">
    <property type="term" value="C:cytosol"/>
    <property type="evidence" value="ECO:0007669"/>
    <property type="project" value="TreeGrafter"/>
</dbReference>
<gene>
    <name evidence="3" type="ORF">GPUH_LOCUS16350</name>
</gene>
<keyword evidence="1" id="KW-0647">Proteasome</keyword>
<dbReference type="GO" id="GO:0008541">
    <property type="term" value="C:proteasome regulatory particle, lid subcomplex"/>
    <property type="evidence" value="ECO:0007669"/>
    <property type="project" value="TreeGrafter"/>
</dbReference>
<reference evidence="3 4" key="2">
    <citation type="submission" date="2018-11" db="EMBL/GenBank/DDBJ databases">
        <authorList>
            <consortium name="Pathogen Informatics"/>
        </authorList>
    </citation>
    <scope>NUCLEOTIDE SEQUENCE [LARGE SCALE GENOMIC DNA]</scope>
</reference>
<dbReference type="Gene3D" id="1.25.40.990">
    <property type="match status" value="1"/>
</dbReference>
<accession>A0A183E5W1</accession>
<protein>
    <submittedName>
        <fullName evidence="5">CSN8_PSD8_EIF3K domain-containing protein</fullName>
    </submittedName>
</protein>
<dbReference type="EMBL" id="UYRT01083632">
    <property type="protein sequence ID" value="VDN27711.1"/>
    <property type="molecule type" value="Genomic_DNA"/>
</dbReference>
<evidence type="ECO:0000313" key="4">
    <source>
        <dbReference type="Proteomes" id="UP000271098"/>
    </source>
</evidence>
<dbReference type="PANTHER" id="PTHR12387:SF0">
    <property type="entry name" value="26S PROTEASOME NON-ATPASE REGULATORY SUBUNIT 8"/>
    <property type="match status" value="1"/>
</dbReference>
<proteinExistence type="predicted"/>
<evidence type="ECO:0000313" key="5">
    <source>
        <dbReference type="WBParaSite" id="GPUH_0001637401-mRNA-1"/>
    </source>
</evidence>
<dbReference type="WBParaSite" id="GPUH_0001637401-mRNA-1">
    <property type="protein sequence ID" value="GPUH_0001637401-mRNA-1"/>
    <property type="gene ID" value="GPUH_0001637401"/>
</dbReference>
<dbReference type="InterPro" id="IPR033464">
    <property type="entry name" value="CSN8_PSD8_EIF3K"/>
</dbReference>